<dbReference type="EMBL" id="CAXAMM010010213">
    <property type="protein sequence ID" value="CAK9022608.1"/>
    <property type="molecule type" value="Genomic_DNA"/>
</dbReference>
<accession>A0ABP0K8L6</accession>
<evidence type="ECO:0000313" key="10">
    <source>
        <dbReference type="EMBL" id="CAK9022608.1"/>
    </source>
</evidence>
<keyword evidence="6 9" id="KW-1133">Transmembrane helix</keyword>
<dbReference type="Gene3D" id="3.30.460.20">
    <property type="entry name" value="CorA soluble domain-like"/>
    <property type="match status" value="1"/>
</dbReference>
<evidence type="ECO:0000313" key="11">
    <source>
        <dbReference type="Proteomes" id="UP001642464"/>
    </source>
</evidence>
<dbReference type="InterPro" id="IPR045863">
    <property type="entry name" value="CorA_TM1_TM2"/>
</dbReference>
<evidence type="ECO:0000256" key="8">
    <source>
        <dbReference type="SAM" id="MobiDB-lite"/>
    </source>
</evidence>
<evidence type="ECO:0000256" key="6">
    <source>
        <dbReference type="ARBA" id="ARBA00022989"/>
    </source>
</evidence>
<comment type="caution">
    <text evidence="10">The sequence shown here is derived from an EMBL/GenBank/DDBJ whole genome shotgun (WGS) entry which is preliminary data.</text>
</comment>
<dbReference type="SUPFAM" id="SSF143865">
    <property type="entry name" value="CorA soluble domain-like"/>
    <property type="match status" value="1"/>
</dbReference>
<dbReference type="Pfam" id="PF01544">
    <property type="entry name" value="CorA"/>
    <property type="match status" value="1"/>
</dbReference>
<evidence type="ECO:0000256" key="9">
    <source>
        <dbReference type="SAM" id="Phobius"/>
    </source>
</evidence>
<feature type="compositionally biased region" description="Basic and acidic residues" evidence="8">
    <location>
        <begin position="260"/>
        <end position="271"/>
    </location>
</feature>
<sequence>MREMVHFVGSHEHDSRLQDGSCPRTTEGVDLPENFKEEVEVLRQAEAFEDVVDVPTPDPHRTTQDNRPLPVTSTGLLDGPSVDARLAWRQEMDRQADRSGVRWVHAVVCGVSKVINFVVGPVVHGRGTVKRLLQDTHFALDDRLDEEVKHILRVNHADRMYDASARSGTNAGVGTCGWNPEQKAPLDGSERFHIASLALAEDWYGKHGMKQARKERVAPSHLRFNHEDPVMPGSLRRPKEVAPALLAPAQVIEVPREVPHFPSPKVEESRPASRSVATPKTLLTAGRATVKPVSPRVSPRAKKPQTPGEMQKTRTGLWSRARSAAADVTSAWEKCLGHFDGPKLKDSGVDDPAPPDEAIGAWLNGAMSGAMCGAQVLESTVMDVRGRLDEPLLSPDTSPGFLDQASRAPPPVAADGTSSEVLKKIALSCGGRLIDELQGPESHALFDVTLEHALRLYEACTEDEGRAVACSSLALGERQETPKSPGRPCKPFRAPSLEMSLAKKADELNAGMDVLALKNALESEGFKGLDREPLFQTLWKSLGQETIDVHSFHRVLRQLKLHLLCSGEDDFVEERGFFGVVDWNQRVVCEQYFTKVDQSRIFLGHRLGGMKMRWVHCSAVSKVTILRLAVKYQLHPLPVEDTIQLQQQSVPLVRRYGDNFFIILPMLRLTTPSRNALAAFHGQVEGQPELARQTTNQDELLDPDSGTAFEVEIEQGRLALFVAGAPKFDTLISFQTNWVVHKSEDVEHGHQALPVAGARRFCRRRRANFNFRSSRALIRDGSASCRSRADSASSPRTPSMSADIDFEDAEGSDAVPFDDDATEAFDGIVEEIQKDSSMLRSGNAAWLMWRVVDVIVDEMEPILSAFRARLQWFAAHIAKRRSKADNDVEKKLLWTRVELEWVQRKVRPMIRVVRHMIHEKSIEADVTQYLEDVEDHLGTYLEEISRSIGVCDSLRDQVRSLRDRDQQGVLYALALVTTMTSPMQLLSSMYGMNFVNTMNQPVVPGLGPMEVKRGYSLFWGLGVAIVSTIYISFRFVLKWM</sequence>
<keyword evidence="7 9" id="KW-0472">Membrane</keyword>
<dbReference type="InterPro" id="IPR002523">
    <property type="entry name" value="MgTranspt_CorA/ZnTranspt_ZntB"/>
</dbReference>
<evidence type="ECO:0000256" key="7">
    <source>
        <dbReference type="ARBA" id="ARBA00023136"/>
    </source>
</evidence>
<keyword evidence="5 9" id="KW-0812">Transmembrane</keyword>
<dbReference type="PANTHER" id="PTHR46494">
    <property type="entry name" value="CORA FAMILY METAL ION TRANSPORTER (EUROFUNG)"/>
    <property type="match status" value="1"/>
</dbReference>
<comment type="subcellular location">
    <subcellularLocation>
        <location evidence="1">Cell membrane</location>
        <topology evidence="1">Multi-pass membrane protein</topology>
    </subcellularLocation>
</comment>
<keyword evidence="3" id="KW-0813">Transport</keyword>
<feature type="region of interest" description="Disordered" evidence="8">
    <location>
        <begin position="1"/>
        <end position="29"/>
    </location>
</feature>
<evidence type="ECO:0000256" key="5">
    <source>
        <dbReference type="ARBA" id="ARBA00022692"/>
    </source>
</evidence>
<evidence type="ECO:0000256" key="3">
    <source>
        <dbReference type="ARBA" id="ARBA00022448"/>
    </source>
</evidence>
<keyword evidence="4" id="KW-1003">Cell membrane</keyword>
<protein>
    <submittedName>
        <fullName evidence="10">Metal ion transporter YfjQ</fullName>
    </submittedName>
</protein>
<evidence type="ECO:0000256" key="4">
    <source>
        <dbReference type="ARBA" id="ARBA00022475"/>
    </source>
</evidence>
<proteinExistence type="inferred from homology"/>
<feature type="compositionally biased region" description="Basic and acidic residues" evidence="8">
    <location>
        <begin position="1"/>
        <end position="17"/>
    </location>
</feature>
<name>A0ABP0K8L6_9DINO</name>
<reference evidence="10 11" key="1">
    <citation type="submission" date="2024-02" db="EMBL/GenBank/DDBJ databases">
        <authorList>
            <person name="Chen Y."/>
            <person name="Shah S."/>
            <person name="Dougan E. K."/>
            <person name="Thang M."/>
            <person name="Chan C."/>
        </authorList>
    </citation>
    <scope>NUCLEOTIDE SEQUENCE [LARGE SCALE GENOMIC DNA]</scope>
</reference>
<feature type="transmembrane region" description="Helical" evidence="9">
    <location>
        <begin position="1015"/>
        <end position="1037"/>
    </location>
</feature>
<feature type="region of interest" description="Disordered" evidence="8">
    <location>
        <begin position="260"/>
        <end position="318"/>
    </location>
</feature>
<feature type="region of interest" description="Disordered" evidence="8">
    <location>
        <begin position="53"/>
        <end position="76"/>
    </location>
</feature>
<keyword evidence="11" id="KW-1185">Reference proteome</keyword>
<gene>
    <name evidence="10" type="ORF">SCF082_LOCUS15857</name>
</gene>
<dbReference type="InterPro" id="IPR045861">
    <property type="entry name" value="CorA_cytoplasmic_dom"/>
</dbReference>
<evidence type="ECO:0000256" key="1">
    <source>
        <dbReference type="ARBA" id="ARBA00004651"/>
    </source>
</evidence>
<dbReference type="Gene3D" id="1.20.58.340">
    <property type="entry name" value="Magnesium transport protein CorA, transmembrane region"/>
    <property type="match status" value="2"/>
</dbReference>
<dbReference type="SUPFAM" id="SSF144083">
    <property type="entry name" value="Magnesium transport protein CorA, transmembrane region"/>
    <property type="match status" value="1"/>
</dbReference>
<organism evidence="10 11">
    <name type="scientific">Durusdinium trenchii</name>
    <dbReference type="NCBI Taxonomy" id="1381693"/>
    <lineage>
        <taxon>Eukaryota</taxon>
        <taxon>Sar</taxon>
        <taxon>Alveolata</taxon>
        <taxon>Dinophyceae</taxon>
        <taxon>Suessiales</taxon>
        <taxon>Symbiodiniaceae</taxon>
        <taxon>Durusdinium</taxon>
    </lineage>
</organism>
<dbReference type="Proteomes" id="UP001642464">
    <property type="component" value="Unassembled WGS sequence"/>
</dbReference>
<dbReference type="PANTHER" id="PTHR46494:SF1">
    <property type="entry name" value="CORA FAMILY METAL ION TRANSPORTER (EUROFUNG)"/>
    <property type="match status" value="1"/>
</dbReference>
<evidence type="ECO:0000256" key="2">
    <source>
        <dbReference type="ARBA" id="ARBA00009765"/>
    </source>
</evidence>
<comment type="similarity">
    <text evidence="2">Belongs to the CorA metal ion transporter (MIT) (TC 1.A.35) family.</text>
</comment>